<reference evidence="1 2" key="1">
    <citation type="journal article" date="2009" name="PLoS Genet.">
        <title>Genomic analysis of the basal lineage fungus Rhizopus oryzae reveals a whole-genome duplication.</title>
        <authorList>
            <person name="Ma L.-J."/>
            <person name="Ibrahim A.S."/>
            <person name="Skory C."/>
            <person name="Grabherr M.G."/>
            <person name="Burger G."/>
            <person name="Butler M."/>
            <person name="Elias M."/>
            <person name="Idnurm A."/>
            <person name="Lang B.F."/>
            <person name="Sone T."/>
            <person name="Abe A."/>
            <person name="Calvo S.E."/>
            <person name="Corrochano L.M."/>
            <person name="Engels R."/>
            <person name="Fu J."/>
            <person name="Hansberg W."/>
            <person name="Kim J.-M."/>
            <person name="Kodira C.D."/>
            <person name="Koehrsen M.J."/>
            <person name="Liu B."/>
            <person name="Miranda-Saavedra D."/>
            <person name="O'Leary S."/>
            <person name="Ortiz-Castellanos L."/>
            <person name="Poulter R."/>
            <person name="Rodriguez-Romero J."/>
            <person name="Ruiz-Herrera J."/>
            <person name="Shen Y.-Q."/>
            <person name="Zeng Q."/>
            <person name="Galagan J."/>
            <person name="Birren B.W."/>
            <person name="Cuomo C.A."/>
            <person name="Wickes B.L."/>
        </authorList>
    </citation>
    <scope>NUCLEOTIDE SEQUENCE [LARGE SCALE GENOMIC DNA]</scope>
    <source>
        <strain evidence="2">RA 99-880 / ATCC MYA-4621 / FGSC 9543 / NRRL 43880</strain>
    </source>
</reference>
<keyword evidence="2" id="KW-1185">Reference proteome</keyword>
<proteinExistence type="predicted"/>
<dbReference type="AlphaFoldDB" id="I1BXZ1"/>
<dbReference type="OrthoDB" id="71260at2759"/>
<accession>I1BXZ1</accession>
<dbReference type="SUPFAM" id="SSF53187">
    <property type="entry name" value="Zn-dependent exopeptidases"/>
    <property type="match status" value="1"/>
</dbReference>
<dbReference type="Proteomes" id="UP000009138">
    <property type="component" value="Unassembled WGS sequence"/>
</dbReference>
<dbReference type="GeneID" id="93612747"/>
<evidence type="ECO:0000313" key="2">
    <source>
        <dbReference type="Proteomes" id="UP000009138"/>
    </source>
</evidence>
<gene>
    <name evidence="1" type="ORF">RO3G_05776</name>
</gene>
<dbReference type="Gene3D" id="3.40.630.40">
    <property type="entry name" value="Zn-dependent exopeptidases"/>
    <property type="match status" value="1"/>
</dbReference>
<dbReference type="EMBL" id="CH476735">
    <property type="protein sequence ID" value="EIE81071.1"/>
    <property type="molecule type" value="Genomic_DNA"/>
</dbReference>
<dbReference type="STRING" id="246409.I1BXZ1"/>
<dbReference type="InParanoid" id="I1BXZ1"/>
<name>I1BXZ1_RHIO9</name>
<evidence type="ECO:0000313" key="1">
    <source>
        <dbReference type="EMBL" id="EIE81071.1"/>
    </source>
</evidence>
<dbReference type="VEuPathDB" id="FungiDB:RO3G_05776"/>
<evidence type="ECO:0008006" key="3">
    <source>
        <dbReference type="Google" id="ProtNLM"/>
    </source>
</evidence>
<sequence length="276" mass="32044">MLSYYKVWSIEKKFGTLPLIITAPHGGRQKPSSIPDRTQNGSLVLQDMYTKEIAEGICKKIESHYRQMPYIVINLISRRKADTNRPIEEGTETEGGKRIWLEYHNFIEKSIEDLHKTYNFGLLLDIHGQTHEHGMVELGYLLEPTDIKTKSVKSLDEAVLHKSSIKSLTKRHYNNKEPHQLLKQFGDKIAAYNHSVTAVPSTEYFEPDDVLYFSGGYTTQRYHFHYEEIKKGMDAIQIEIPKKFRHQPEGREQIINAVANATIYLLDNYYIMKPKL</sequence>
<dbReference type="RefSeq" id="XP_067516467.1">
    <property type="nucleotide sequence ID" value="XM_067660366.1"/>
</dbReference>
<dbReference type="OMA" id="IHGHTHP"/>
<dbReference type="eggNOG" id="ENOG502S5MZ">
    <property type="taxonomic scope" value="Eukaryota"/>
</dbReference>
<protein>
    <recommendedName>
        <fullName evidence="3">N-formylglutamate amidohydrolase</fullName>
    </recommendedName>
</protein>
<organism evidence="1 2">
    <name type="scientific">Rhizopus delemar (strain RA 99-880 / ATCC MYA-4621 / FGSC 9543 / NRRL 43880)</name>
    <name type="common">Mucormycosis agent</name>
    <name type="synonym">Rhizopus arrhizus var. delemar</name>
    <dbReference type="NCBI Taxonomy" id="246409"/>
    <lineage>
        <taxon>Eukaryota</taxon>
        <taxon>Fungi</taxon>
        <taxon>Fungi incertae sedis</taxon>
        <taxon>Mucoromycota</taxon>
        <taxon>Mucoromycotina</taxon>
        <taxon>Mucoromycetes</taxon>
        <taxon>Mucorales</taxon>
        <taxon>Mucorineae</taxon>
        <taxon>Rhizopodaceae</taxon>
        <taxon>Rhizopus</taxon>
    </lineage>
</organism>